<sequence length="176" mass="18104">MWSRIPVLLVLAVLVVTPVRAAAVPPQPAGTPGGGWTAPLDGALTVTRPFEQLPHPYAAGHRGTDLAGTPAARVLAAGDGVVAFAGRVAGRPVVSIDHADGLRTTYEPVEPSVAAGHAVARGSPIGTLAAGHAGCPVQACLHWGLRRGDAYLDPMLLLRPPRVRLLPLGRVSAGRR</sequence>
<evidence type="ECO:0000313" key="4">
    <source>
        <dbReference type="EMBL" id="CAA9255483.1"/>
    </source>
</evidence>
<proteinExistence type="predicted"/>
<dbReference type="SUPFAM" id="SSF51261">
    <property type="entry name" value="Duplicated hybrid motif"/>
    <property type="match status" value="1"/>
</dbReference>
<keyword evidence="1 2" id="KW-0732">Signal</keyword>
<feature type="domain" description="M23ase beta-sheet core" evidence="3">
    <location>
        <begin position="60"/>
        <end position="154"/>
    </location>
</feature>
<protein>
    <submittedName>
        <fullName evidence="4">Membrane proteins related to metalloendopeptidases</fullName>
    </submittedName>
</protein>
<dbReference type="EMBL" id="CADCTN010000167">
    <property type="protein sequence ID" value="CAA9255483.1"/>
    <property type="molecule type" value="Genomic_DNA"/>
</dbReference>
<name>A0A6J4INK0_9ACTN</name>
<reference evidence="4" key="1">
    <citation type="submission" date="2020-02" db="EMBL/GenBank/DDBJ databases">
        <authorList>
            <person name="Meier V. D."/>
        </authorList>
    </citation>
    <scope>NUCLEOTIDE SEQUENCE</scope>
    <source>
        <strain evidence="4">AVDCRST_MAG52</strain>
    </source>
</reference>
<organism evidence="4">
    <name type="scientific">uncultured Blastococcus sp</name>
    <dbReference type="NCBI Taxonomy" id="217144"/>
    <lineage>
        <taxon>Bacteria</taxon>
        <taxon>Bacillati</taxon>
        <taxon>Actinomycetota</taxon>
        <taxon>Actinomycetes</taxon>
        <taxon>Geodermatophilales</taxon>
        <taxon>Geodermatophilaceae</taxon>
        <taxon>Blastococcus</taxon>
        <taxon>environmental samples</taxon>
    </lineage>
</organism>
<dbReference type="InterPro" id="IPR016047">
    <property type="entry name" value="M23ase_b-sheet_dom"/>
</dbReference>
<accession>A0A6J4INK0</accession>
<dbReference type="CDD" id="cd12797">
    <property type="entry name" value="M23_peptidase"/>
    <property type="match status" value="1"/>
</dbReference>
<dbReference type="Gene3D" id="2.70.70.10">
    <property type="entry name" value="Glucose Permease (Domain IIA)"/>
    <property type="match status" value="1"/>
</dbReference>
<dbReference type="GO" id="GO:0004222">
    <property type="term" value="F:metalloendopeptidase activity"/>
    <property type="evidence" value="ECO:0007669"/>
    <property type="project" value="TreeGrafter"/>
</dbReference>
<feature type="chain" id="PRO_5027001563" evidence="2">
    <location>
        <begin position="22"/>
        <end position="176"/>
    </location>
</feature>
<dbReference type="PANTHER" id="PTHR21666:SF289">
    <property type="entry name" value="L-ALA--D-GLU ENDOPEPTIDASE"/>
    <property type="match status" value="1"/>
</dbReference>
<dbReference type="InterPro" id="IPR050570">
    <property type="entry name" value="Cell_wall_metabolism_enzyme"/>
</dbReference>
<evidence type="ECO:0000256" key="1">
    <source>
        <dbReference type="ARBA" id="ARBA00022729"/>
    </source>
</evidence>
<feature type="signal peptide" evidence="2">
    <location>
        <begin position="1"/>
        <end position="21"/>
    </location>
</feature>
<dbReference type="PANTHER" id="PTHR21666">
    <property type="entry name" value="PEPTIDASE-RELATED"/>
    <property type="match status" value="1"/>
</dbReference>
<gene>
    <name evidence="4" type="ORF">AVDCRST_MAG52-2258</name>
</gene>
<evidence type="ECO:0000256" key="2">
    <source>
        <dbReference type="SAM" id="SignalP"/>
    </source>
</evidence>
<evidence type="ECO:0000259" key="3">
    <source>
        <dbReference type="Pfam" id="PF01551"/>
    </source>
</evidence>
<dbReference type="InterPro" id="IPR011055">
    <property type="entry name" value="Dup_hybrid_motif"/>
</dbReference>
<dbReference type="Pfam" id="PF01551">
    <property type="entry name" value="Peptidase_M23"/>
    <property type="match status" value="1"/>
</dbReference>
<dbReference type="AlphaFoldDB" id="A0A6J4INK0"/>